<feature type="transmembrane region" description="Helical" evidence="1">
    <location>
        <begin position="304"/>
        <end position="326"/>
    </location>
</feature>
<sequence>MGISAITRLLLSSVLVEYMAIILKCRAGSFLLGYLGLKVGANMNRIMNWKDVIDTFNKRLSSWKAKLLSFAGRLPLVKSVLGSLPNYYLSFYKALLKTLEGIRRKFLWGVCGSNKKLRWIKWEKVVASKKLGGLGVGGIKELNVTLLVKKWWRMKAEPDLLWVKVIKTLHFNSRNVSSFPLKKTNAGVWKEIMGMDKECAKLGDNVFGSLRNKVDMGDKTLFWCDNWVEGGALRDQFPLLYQLAADKRSLIQDCYIKLNRGLLWDWKWVRSPSEDGGDKECMELERRTGPRVLGQKQLLCFRDLAAAAVMASCYGFFWVVKVCVAFQKKKKKEKRKLEGKMYY</sequence>
<evidence type="ECO:0008006" key="4">
    <source>
        <dbReference type="Google" id="ProtNLM"/>
    </source>
</evidence>
<evidence type="ECO:0000313" key="2">
    <source>
        <dbReference type="EMBL" id="OTF96109.1"/>
    </source>
</evidence>
<gene>
    <name evidence="2" type="ORF">HannXRQ_Chr15g0490461</name>
</gene>
<name>A0A251SB85_HELAN</name>
<evidence type="ECO:0000313" key="3">
    <source>
        <dbReference type="Proteomes" id="UP000215914"/>
    </source>
</evidence>
<dbReference type="Proteomes" id="UP000215914">
    <property type="component" value="Chromosome 15"/>
</dbReference>
<keyword evidence="1" id="KW-0812">Transmembrane</keyword>
<reference evidence="3" key="1">
    <citation type="journal article" date="2017" name="Nature">
        <title>The sunflower genome provides insights into oil metabolism, flowering and Asterid evolution.</title>
        <authorList>
            <person name="Badouin H."/>
            <person name="Gouzy J."/>
            <person name="Grassa C.J."/>
            <person name="Murat F."/>
            <person name="Staton S.E."/>
            <person name="Cottret L."/>
            <person name="Lelandais-Briere C."/>
            <person name="Owens G.L."/>
            <person name="Carrere S."/>
            <person name="Mayjonade B."/>
            <person name="Legrand L."/>
            <person name="Gill N."/>
            <person name="Kane N.C."/>
            <person name="Bowers J.E."/>
            <person name="Hubner S."/>
            <person name="Bellec A."/>
            <person name="Berard A."/>
            <person name="Berges H."/>
            <person name="Blanchet N."/>
            <person name="Boniface M.C."/>
            <person name="Brunel D."/>
            <person name="Catrice O."/>
            <person name="Chaidir N."/>
            <person name="Claudel C."/>
            <person name="Donnadieu C."/>
            <person name="Faraut T."/>
            <person name="Fievet G."/>
            <person name="Helmstetter N."/>
            <person name="King M."/>
            <person name="Knapp S.J."/>
            <person name="Lai Z."/>
            <person name="Le Paslier M.C."/>
            <person name="Lippi Y."/>
            <person name="Lorenzon L."/>
            <person name="Mandel J.R."/>
            <person name="Marage G."/>
            <person name="Marchand G."/>
            <person name="Marquand E."/>
            <person name="Bret-Mestries E."/>
            <person name="Morien E."/>
            <person name="Nambeesan S."/>
            <person name="Nguyen T."/>
            <person name="Pegot-Espagnet P."/>
            <person name="Pouilly N."/>
            <person name="Raftis F."/>
            <person name="Sallet E."/>
            <person name="Schiex T."/>
            <person name="Thomas J."/>
            <person name="Vandecasteele C."/>
            <person name="Vares D."/>
            <person name="Vear F."/>
            <person name="Vautrin S."/>
            <person name="Crespi M."/>
            <person name="Mangin B."/>
            <person name="Burke J.M."/>
            <person name="Salse J."/>
            <person name="Munos S."/>
            <person name="Vincourt P."/>
            <person name="Rieseberg L.H."/>
            <person name="Langlade N.B."/>
        </authorList>
    </citation>
    <scope>NUCLEOTIDE SEQUENCE [LARGE SCALE GENOMIC DNA]</scope>
    <source>
        <strain evidence="3">cv. SF193</strain>
    </source>
</reference>
<keyword evidence="1" id="KW-1133">Transmembrane helix</keyword>
<protein>
    <recommendedName>
        <fullName evidence="4">Reverse transcriptase domain, Reverse transcriptase zinc-binding domain protein</fullName>
    </recommendedName>
</protein>
<dbReference type="PANTHER" id="PTHR33116">
    <property type="entry name" value="REVERSE TRANSCRIPTASE ZINC-BINDING DOMAIN-CONTAINING PROTEIN-RELATED-RELATED"/>
    <property type="match status" value="1"/>
</dbReference>
<proteinExistence type="predicted"/>
<dbReference type="EMBL" id="CM007904">
    <property type="protein sequence ID" value="OTF96109.1"/>
    <property type="molecule type" value="Genomic_DNA"/>
</dbReference>
<organism evidence="2 3">
    <name type="scientific">Helianthus annuus</name>
    <name type="common">Common sunflower</name>
    <dbReference type="NCBI Taxonomy" id="4232"/>
    <lineage>
        <taxon>Eukaryota</taxon>
        <taxon>Viridiplantae</taxon>
        <taxon>Streptophyta</taxon>
        <taxon>Embryophyta</taxon>
        <taxon>Tracheophyta</taxon>
        <taxon>Spermatophyta</taxon>
        <taxon>Magnoliopsida</taxon>
        <taxon>eudicotyledons</taxon>
        <taxon>Gunneridae</taxon>
        <taxon>Pentapetalae</taxon>
        <taxon>asterids</taxon>
        <taxon>campanulids</taxon>
        <taxon>Asterales</taxon>
        <taxon>Asteraceae</taxon>
        <taxon>Asteroideae</taxon>
        <taxon>Heliantheae alliance</taxon>
        <taxon>Heliantheae</taxon>
        <taxon>Helianthus</taxon>
    </lineage>
</organism>
<accession>A0A251SB85</accession>
<dbReference type="AlphaFoldDB" id="A0A251SB85"/>
<keyword evidence="3" id="KW-1185">Reference proteome</keyword>
<evidence type="ECO:0000256" key="1">
    <source>
        <dbReference type="SAM" id="Phobius"/>
    </source>
</evidence>
<dbReference type="InParanoid" id="A0A251SB85"/>
<keyword evidence="1" id="KW-0472">Membrane</keyword>
<dbReference type="PANTHER" id="PTHR33116:SF81">
    <property type="entry name" value="RNA-DIRECTED DNA POLYMERASE"/>
    <property type="match status" value="1"/>
</dbReference>